<proteinExistence type="predicted"/>
<name>A0A0F9PWF2_9ZZZZ</name>
<evidence type="ECO:0000313" key="1">
    <source>
        <dbReference type="EMBL" id="KKN34554.1"/>
    </source>
</evidence>
<gene>
    <name evidence="1" type="ORF">LCGC14_0792350</name>
</gene>
<reference evidence="1" key="1">
    <citation type="journal article" date="2015" name="Nature">
        <title>Complex archaea that bridge the gap between prokaryotes and eukaryotes.</title>
        <authorList>
            <person name="Spang A."/>
            <person name="Saw J.H."/>
            <person name="Jorgensen S.L."/>
            <person name="Zaremba-Niedzwiedzka K."/>
            <person name="Martijn J."/>
            <person name="Lind A.E."/>
            <person name="van Eijk R."/>
            <person name="Schleper C."/>
            <person name="Guy L."/>
            <person name="Ettema T.J."/>
        </authorList>
    </citation>
    <scope>NUCLEOTIDE SEQUENCE</scope>
</reference>
<dbReference type="AlphaFoldDB" id="A0A0F9PWF2"/>
<organism evidence="1">
    <name type="scientific">marine sediment metagenome</name>
    <dbReference type="NCBI Taxonomy" id="412755"/>
    <lineage>
        <taxon>unclassified sequences</taxon>
        <taxon>metagenomes</taxon>
        <taxon>ecological metagenomes</taxon>
    </lineage>
</organism>
<sequence length="63" mass="7473">MSRQMTLNERINLRGNLERYAFGQPLIRVRPKQLINLCYQLAGQTPSRVVGSLWPRQPRKYCR</sequence>
<protein>
    <submittedName>
        <fullName evidence="1">Uncharacterized protein</fullName>
    </submittedName>
</protein>
<accession>A0A0F9PWF2</accession>
<comment type="caution">
    <text evidence="1">The sequence shown here is derived from an EMBL/GenBank/DDBJ whole genome shotgun (WGS) entry which is preliminary data.</text>
</comment>
<dbReference type="EMBL" id="LAZR01002097">
    <property type="protein sequence ID" value="KKN34554.1"/>
    <property type="molecule type" value="Genomic_DNA"/>
</dbReference>